<sequence length="114" mass="11689">MKEYRISMNDEPGALADHCEAIAAADVNILAVVAIGGDSASAVILTDSPDATSGALDDMGANYTVADLKSIKMDHEPGALASFTRGMASSGVNLKSLYIMSIDGDSATIGYTTD</sequence>
<evidence type="ECO:0000313" key="2">
    <source>
        <dbReference type="Proteomes" id="UP000248161"/>
    </source>
</evidence>
<dbReference type="AlphaFoldDB" id="A0A2V3HRB3"/>
<dbReference type="Gene3D" id="3.30.2130.10">
    <property type="entry name" value="VC0802-like"/>
    <property type="match status" value="1"/>
</dbReference>
<dbReference type="EMBL" id="PSPG01000006">
    <property type="protein sequence ID" value="PXF21667.1"/>
    <property type="molecule type" value="Genomic_DNA"/>
</dbReference>
<name>A0A2V3HRB3_9ARCH</name>
<gene>
    <name evidence="1" type="ORF">CXX69_03400</name>
</gene>
<accession>A0A2V3HRB3</accession>
<reference evidence="1 2" key="1">
    <citation type="journal article" date="2015" name="Nat. Commun.">
        <title>Genomic and transcriptomic evidence for scavenging of diverse organic compounds by widespread deep-sea archaea.</title>
        <authorList>
            <person name="Li M."/>
            <person name="Baker B.J."/>
            <person name="Anantharaman K."/>
            <person name="Jain S."/>
            <person name="Breier J.A."/>
            <person name="Dick G.J."/>
        </authorList>
    </citation>
    <scope>NUCLEOTIDE SEQUENCE [LARGE SCALE GENOMIC DNA]</scope>
    <source>
        <strain evidence="1">Cayman_51_deep</strain>
    </source>
</reference>
<evidence type="ECO:0008006" key="3">
    <source>
        <dbReference type="Google" id="ProtNLM"/>
    </source>
</evidence>
<dbReference type="Proteomes" id="UP000248161">
    <property type="component" value="Unassembled WGS sequence"/>
</dbReference>
<protein>
    <recommendedName>
        <fullName evidence="3">ACT domain-containing protein</fullName>
    </recommendedName>
</protein>
<comment type="caution">
    <text evidence="1">The sequence shown here is derived from an EMBL/GenBank/DDBJ whole genome shotgun (WGS) entry which is preliminary data.</text>
</comment>
<organism evidence="1 2">
    <name type="scientific">Candidatus Thalassarchaeum betae</name>
    <dbReference type="NCBI Taxonomy" id="2599289"/>
    <lineage>
        <taxon>Archaea</taxon>
        <taxon>Methanobacteriati</taxon>
        <taxon>Thermoplasmatota</taxon>
        <taxon>Candidatus Poseidoniia</taxon>
        <taxon>Candidatus Poseidoniales</taxon>
        <taxon>Candidatus Thalassarchaeaceae</taxon>
        <taxon>Candidatus Thalassarchaeum</taxon>
    </lineage>
</organism>
<evidence type="ECO:0000313" key="1">
    <source>
        <dbReference type="EMBL" id="PXF21667.1"/>
    </source>
</evidence>
<proteinExistence type="predicted"/>